<dbReference type="GO" id="GO:0032259">
    <property type="term" value="P:methylation"/>
    <property type="evidence" value="ECO:0007669"/>
    <property type="project" value="UniProtKB-KW"/>
</dbReference>
<evidence type="ECO:0000313" key="2">
    <source>
        <dbReference type="EMBL" id="AFK50609.1"/>
    </source>
</evidence>
<dbReference type="InterPro" id="IPR006342">
    <property type="entry name" value="FkbM_mtfrase"/>
</dbReference>
<dbReference type="PANTHER" id="PTHR34203">
    <property type="entry name" value="METHYLTRANSFERASE, FKBM FAMILY PROTEIN"/>
    <property type="match status" value="1"/>
</dbReference>
<dbReference type="CDD" id="cd02440">
    <property type="entry name" value="AdoMet_MTases"/>
    <property type="match status" value="1"/>
</dbReference>
<dbReference type="AlphaFoldDB" id="I3TCX1"/>
<organism evidence="2 3">
    <name type="scientific">Thermogladius calderae (strain DSM 22663 / VKM B-2946 / 1633)</name>
    <dbReference type="NCBI Taxonomy" id="1184251"/>
    <lineage>
        <taxon>Archaea</taxon>
        <taxon>Thermoproteota</taxon>
        <taxon>Thermoprotei</taxon>
        <taxon>Desulfurococcales</taxon>
        <taxon>Desulfurococcaceae</taxon>
        <taxon>Thermogladius</taxon>
    </lineage>
</organism>
<dbReference type="InterPro" id="IPR029063">
    <property type="entry name" value="SAM-dependent_MTases_sf"/>
</dbReference>
<keyword evidence="3" id="KW-1185">Reference proteome</keyword>
<reference evidence="2 3" key="1">
    <citation type="journal article" date="2012" name="J. Bacteriol.">
        <title>Complete genome sequence of the hyperthermophilic cellulolytic Crenarchaeon 'Thermogladius cellulolyticus' 1633.</title>
        <authorList>
            <person name="Mardanov A.V."/>
            <person name="Kochetkova T.V."/>
            <person name="Beletsky A.V."/>
            <person name="Bonch-Osmolovskaya E.A."/>
            <person name="Ravin N.V."/>
            <person name="Skryabin K.G."/>
        </authorList>
    </citation>
    <scope>NUCLEOTIDE SEQUENCE [LARGE SCALE GENOMIC DNA]</scope>
    <source>
        <strain evidence="3">DSM 22663 / VKM B-2946 / 1633</strain>
    </source>
</reference>
<keyword evidence="2" id="KW-0808">Transferase</keyword>
<protein>
    <submittedName>
        <fullName evidence="2">Methyltransferase FkbM family</fullName>
    </submittedName>
</protein>
<accession>I3TCX1</accession>
<dbReference type="Proteomes" id="UP000005270">
    <property type="component" value="Chromosome"/>
</dbReference>
<dbReference type="Pfam" id="PF05050">
    <property type="entry name" value="Methyltransf_21"/>
    <property type="match status" value="1"/>
</dbReference>
<dbReference type="eggNOG" id="arCOG01400">
    <property type="taxonomic scope" value="Archaea"/>
</dbReference>
<dbReference type="InParanoid" id="I3TCX1"/>
<keyword evidence="2" id="KW-0489">Methyltransferase</keyword>
<evidence type="ECO:0000259" key="1">
    <source>
        <dbReference type="Pfam" id="PF05050"/>
    </source>
</evidence>
<dbReference type="PANTHER" id="PTHR34203:SF15">
    <property type="entry name" value="SLL1173 PROTEIN"/>
    <property type="match status" value="1"/>
</dbReference>
<feature type="domain" description="Methyltransferase FkbM" evidence="1">
    <location>
        <begin position="128"/>
        <end position="261"/>
    </location>
</feature>
<dbReference type="SUPFAM" id="SSF53335">
    <property type="entry name" value="S-adenosyl-L-methionine-dependent methyltransferases"/>
    <property type="match status" value="1"/>
</dbReference>
<dbReference type="Gene3D" id="3.40.50.150">
    <property type="entry name" value="Vaccinia Virus protein VP39"/>
    <property type="match status" value="1"/>
</dbReference>
<dbReference type="EMBL" id="CP003531">
    <property type="protein sequence ID" value="AFK50609.1"/>
    <property type="molecule type" value="Genomic_DNA"/>
</dbReference>
<dbReference type="HOGENOM" id="CLU_063181_0_0_2"/>
<evidence type="ECO:0000313" key="3">
    <source>
        <dbReference type="Proteomes" id="UP000005270"/>
    </source>
</evidence>
<dbReference type="KEGG" id="thg:TCELL_0184"/>
<name>I3TCX1_THEC1</name>
<sequence length="290" mass="33338">MLKSRIPGFKRFLAVVKSRNIIKNWLTASILYLLGRDRIRVRCLSGEAYLPRDIYGRVVRGYFQGFIYQFDCNGNEFLINGQKIRINRLGNCFDLFIAKFKRELPSIKEIFITRVYEKLNVAGRVVVDVGAFVGDSAIYFAVRGAEKVIAIEPHPGAYQEMLENIRLNNMEDKIIPINAGLASRTGWIKISRVDVDSTATTLYKIDNFGNVMTVTLGEIINKYSIPNNAVLKMDCEGCEYDVILNDYEHVKLFGEVILEYHGNLMPLLNTMKRDYDCSVFDKILYCRRRL</sequence>
<dbReference type="InterPro" id="IPR052514">
    <property type="entry name" value="SAM-dependent_MTase"/>
</dbReference>
<dbReference type="STRING" id="1184251.TCELL_0184"/>
<gene>
    <name evidence="2" type="ordered locus">TCELL_0184</name>
</gene>
<proteinExistence type="predicted"/>
<dbReference type="NCBIfam" id="TIGR01444">
    <property type="entry name" value="fkbM_fam"/>
    <property type="match status" value="1"/>
</dbReference>
<dbReference type="GO" id="GO:0008168">
    <property type="term" value="F:methyltransferase activity"/>
    <property type="evidence" value="ECO:0007669"/>
    <property type="project" value="UniProtKB-KW"/>
</dbReference>